<dbReference type="GO" id="GO:0016705">
    <property type="term" value="F:oxidoreductase activity, acting on paired donors, with incorporation or reduction of molecular oxygen"/>
    <property type="evidence" value="ECO:0007669"/>
    <property type="project" value="InterPro"/>
</dbReference>
<keyword evidence="2 3" id="KW-0479">Metal-binding</keyword>
<protein>
    <submittedName>
        <fullName evidence="5">Cytochrome P450 76C4</fullName>
    </submittedName>
</protein>
<comment type="similarity">
    <text evidence="1 3">Belongs to the cytochrome P450 family.</text>
</comment>
<evidence type="ECO:0000313" key="6">
    <source>
        <dbReference type="Proteomes" id="UP000075243"/>
    </source>
</evidence>
<evidence type="ECO:0000256" key="4">
    <source>
        <dbReference type="SAM" id="Phobius"/>
    </source>
</evidence>
<keyword evidence="3" id="KW-0503">Monooxygenase</keyword>
<evidence type="ECO:0000256" key="3">
    <source>
        <dbReference type="RuleBase" id="RU000461"/>
    </source>
</evidence>
<dbReference type="InterPro" id="IPR001128">
    <property type="entry name" value="Cyt_P450"/>
</dbReference>
<proteinExistence type="inferred from homology"/>
<accession>A0A151R5D5</accession>
<keyword evidence="2 3" id="KW-0408">Iron</keyword>
<keyword evidence="3" id="KW-0560">Oxidoreductase</keyword>
<dbReference type="InterPro" id="IPR017972">
    <property type="entry name" value="Cyt_P450_CS"/>
</dbReference>
<sequence>MDYMIFIPLILAIVCIHILVFSHSSKTSKSPKLPPGPPSFPIIGNILQLSPTKLHQALAKLSKTYGPIITVKIGTITTVVISSPTLAKEALHKKDQALASRFVPDSIKALSHDQSSIVFLPVSTKWKAFRKLCATKIFSAQKLDSTQALRQKKLKDLLDHLHENCEKGRVVDIGEVAFTTVLNSISNTLFSIDLASYSCGVSHKTSKSLSLTRPPADIAHPSSFSLSLLFFFFFSRTSHTPLLSLSGTPLLFLLTVTESSFRNYIKIFRKIFSIILNSYSEKYFSEMFCYIIPESTFHNIKVTITESSFRNYMNNNFTIPESTFRNANDCKSTFRNANDCKSTFRNANDCKRAFLMLVMDLFVAGLDTTTATIEWVMAELLCNPEKLTKIKRELQQVLSKERELKDSDISKLNYLHAVVKETLRLHPTAPILIHKSVAEVDIGGFRVPKDAQVLVNVWSMGRDSTIWTEPNLFLPERFLENERDFRGDDLGFIPFGSGRRMCPGIPLANRVVHTILASLLFHFDWKLADGCKAKDMDMTENFGITLHKVKPLMAIPIKE</sequence>
<dbReference type="Gramene" id="C.cajan_42097.t">
    <property type="protein sequence ID" value="C.cajan_42097.t"/>
    <property type="gene ID" value="C.cajan_42097"/>
</dbReference>
<feature type="transmembrane region" description="Helical" evidence="4">
    <location>
        <begin position="6"/>
        <end position="22"/>
    </location>
</feature>
<comment type="cofactor">
    <cofactor evidence="2">
        <name>heme</name>
        <dbReference type="ChEBI" id="CHEBI:30413"/>
    </cofactor>
</comment>
<keyword evidence="4" id="KW-0472">Membrane</keyword>
<keyword evidence="4" id="KW-1133">Transmembrane helix</keyword>
<keyword evidence="6" id="KW-1185">Reference proteome</keyword>
<dbReference type="PANTHER" id="PTHR47950">
    <property type="entry name" value="CYTOCHROME P450, FAMILY 76, SUBFAMILY C, POLYPEPTIDE 5-RELATED"/>
    <property type="match status" value="1"/>
</dbReference>
<organism evidence="5 6">
    <name type="scientific">Cajanus cajan</name>
    <name type="common">Pigeon pea</name>
    <name type="synonym">Cajanus indicus</name>
    <dbReference type="NCBI Taxonomy" id="3821"/>
    <lineage>
        <taxon>Eukaryota</taxon>
        <taxon>Viridiplantae</taxon>
        <taxon>Streptophyta</taxon>
        <taxon>Embryophyta</taxon>
        <taxon>Tracheophyta</taxon>
        <taxon>Spermatophyta</taxon>
        <taxon>Magnoliopsida</taxon>
        <taxon>eudicotyledons</taxon>
        <taxon>Gunneridae</taxon>
        <taxon>Pentapetalae</taxon>
        <taxon>rosids</taxon>
        <taxon>fabids</taxon>
        <taxon>Fabales</taxon>
        <taxon>Fabaceae</taxon>
        <taxon>Papilionoideae</taxon>
        <taxon>50 kb inversion clade</taxon>
        <taxon>NPAAA clade</taxon>
        <taxon>indigoferoid/millettioid clade</taxon>
        <taxon>Phaseoleae</taxon>
        <taxon>Cajanus</taxon>
    </lineage>
</organism>
<evidence type="ECO:0000313" key="5">
    <source>
        <dbReference type="EMBL" id="KYP37798.1"/>
    </source>
</evidence>
<feature type="binding site" description="axial binding residue" evidence="2">
    <location>
        <position position="502"/>
    </location>
    <ligand>
        <name>heme</name>
        <dbReference type="ChEBI" id="CHEBI:30413"/>
    </ligand>
    <ligandPart>
        <name>Fe</name>
        <dbReference type="ChEBI" id="CHEBI:18248"/>
    </ligandPart>
</feature>
<reference evidence="5" key="1">
    <citation type="journal article" date="2012" name="Nat. Biotechnol.">
        <title>Draft genome sequence of pigeonpea (Cajanus cajan), an orphan legume crop of resource-poor farmers.</title>
        <authorList>
            <person name="Varshney R.K."/>
            <person name="Chen W."/>
            <person name="Li Y."/>
            <person name="Bharti A.K."/>
            <person name="Saxena R.K."/>
            <person name="Schlueter J.A."/>
            <person name="Donoghue M.T."/>
            <person name="Azam S."/>
            <person name="Fan G."/>
            <person name="Whaley A.M."/>
            <person name="Farmer A.D."/>
            <person name="Sheridan J."/>
            <person name="Iwata A."/>
            <person name="Tuteja R."/>
            <person name="Penmetsa R.V."/>
            <person name="Wu W."/>
            <person name="Upadhyaya H.D."/>
            <person name="Yang S.P."/>
            <person name="Shah T."/>
            <person name="Saxena K.B."/>
            <person name="Michael T."/>
            <person name="McCombie W.R."/>
            <person name="Yang B."/>
            <person name="Zhang G."/>
            <person name="Yang H."/>
            <person name="Wang J."/>
            <person name="Spillane C."/>
            <person name="Cook D.R."/>
            <person name="May G.D."/>
            <person name="Xu X."/>
            <person name="Jackson S.A."/>
        </authorList>
    </citation>
    <scope>NUCLEOTIDE SEQUENCE [LARGE SCALE GENOMIC DNA]</scope>
</reference>
<dbReference type="EMBL" id="KQ484067">
    <property type="protein sequence ID" value="KYP37798.1"/>
    <property type="molecule type" value="Genomic_DNA"/>
</dbReference>
<dbReference type="InterPro" id="IPR002401">
    <property type="entry name" value="Cyt_P450_E_grp-I"/>
</dbReference>
<dbReference type="InterPro" id="IPR036396">
    <property type="entry name" value="Cyt_P450_sf"/>
</dbReference>
<dbReference type="FunFam" id="1.10.630.10:FF:000163">
    <property type="entry name" value="Geraniol 8-hydroxylase"/>
    <property type="match status" value="1"/>
</dbReference>
<dbReference type="GO" id="GO:0005506">
    <property type="term" value="F:iron ion binding"/>
    <property type="evidence" value="ECO:0007669"/>
    <property type="project" value="InterPro"/>
</dbReference>
<keyword evidence="2 3" id="KW-0349">Heme</keyword>
<dbReference type="Gene3D" id="1.10.630.10">
    <property type="entry name" value="Cytochrome P450"/>
    <property type="match status" value="1"/>
</dbReference>
<dbReference type="GO" id="GO:0020037">
    <property type="term" value="F:heme binding"/>
    <property type="evidence" value="ECO:0007669"/>
    <property type="project" value="InterPro"/>
</dbReference>
<evidence type="ECO:0000256" key="1">
    <source>
        <dbReference type="ARBA" id="ARBA00010617"/>
    </source>
</evidence>
<dbReference type="PRINTS" id="PR00385">
    <property type="entry name" value="P450"/>
</dbReference>
<dbReference type="Proteomes" id="UP000075243">
    <property type="component" value="Unassembled WGS sequence"/>
</dbReference>
<gene>
    <name evidence="5" type="ORF">KK1_040989</name>
</gene>
<dbReference type="PROSITE" id="PS00086">
    <property type="entry name" value="CYTOCHROME_P450"/>
    <property type="match status" value="1"/>
</dbReference>
<dbReference type="STRING" id="3821.A0A151R5D5"/>
<dbReference type="PANTHER" id="PTHR47950:SF30">
    <property type="entry name" value="CYTOCHROME P450 FAMILY PROTEIN"/>
    <property type="match status" value="1"/>
</dbReference>
<dbReference type="SUPFAM" id="SSF48264">
    <property type="entry name" value="Cytochrome P450"/>
    <property type="match status" value="1"/>
</dbReference>
<name>A0A151R5D5_CAJCA</name>
<dbReference type="AlphaFoldDB" id="A0A151R5D5"/>
<keyword evidence="4" id="KW-0812">Transmembrane</keyword>
<dbReference type="GO" id="GO:0004497">
    <property type="term" value="F:monooxygenase activity"/>
    <property type="evidence" value="ECO:0007669"/>
    <property type="project" value="UniProtKB-KW"/>
</dbReference>
<dbReference type="OMA" id="RNANDCK"/>
<dbReference type="PRINTS" id="PR00463">
    <property type="entry name" value="EP450I"/>
</dbReference>
<dbReference type="Pfam" id="PF00067">
    <property type="entry name" value="p450"/>
    <property type="match status" value="2"/>
</dbReference>
<evidence type="ECO:0000256" key="2">
    <source>
        <dbReference type="PIRSR" id="PIRSR602401-1"/>
    </source>
</evidence>